<dbReference type="InterPro" id="IPR013087">
    <property type="entry name" value="Znf_C2H2_type"/>
</dbReference>
<dbReference type="EMBL" id="CAMPGE010013981">
    <property type="protein sequence ID" value="CAI2372684.1"/>
    <property type="molecule type" value="Genomic_DNA"/>
</dbReference>
<feature type="domain" description="C2H2-type" evidence="7">
    <location>
        <begin position="275"/>
        <end position="297"/>
    </location>
</feature>
<evidence type="ECO:0000256" key="6">
    <source>
        <dbReference type="SAM" id="MobiDB-lite"/>
    </source>
</evidence>
<proteinExistence type="predicted"/>
<protein>
    <recommendedName>
        <fullName evidence="7">C2H2-type domain-containing protein</fullName>
    </recommendedName>
</protein>
<sequence length="339" mass="39221">MIYFKKPKNKRNQDSSDDQGMEPSRAPKEQTRENIIDKYCLCNQDAVEVNCTLNSQVFGEAQNDFRNLQTTNMPVQNMALIEQSGLGYLAPVIIEPMELDENNILRPLNSVSSSFQQPQNHNFHCNFYAENYSSSNRLEIGDYNPHLATAPQPTDAFSGLAQAPERAEASLRLTMNKPVKEERGSSIYKIEEEKEERKESHSQGSSQGRRRAKNEINFGEELQQYQGFYEELGRPQSINKNEINYRCKVSTCNKGFSRAQNMVMHLRVHFGVKNYVCNQCGKRFTQKGNKDKHMKLHEVPSLEDRRTFECRLCRGKFTEKHNLQFHLKNMHGVDPKRDE</sequence>
<dbReference type="PROSITE" id="PS50157">
    <property type="entry name" value="ZINC_FINGER_C2H2_2"/>
    <property type="match status" value="3"/>
</dbReference>
<dbReference type="Gene3D" id="3.30.160.60">
    <property type="entry name" value="Classic Zinc Finger"/>
    <property type="match status" value="2"/>
</dbReference>
<feature type="region of interest" description="Disordered" evidence="6">
    <location>
        <begin position="1"/>
        <end position="30"/>
    </location>
</feature>
<dbReference type="InterPro" id="IPR036236">
    <property type="entry name" value="Znf_C2H2_sf"/>
</dbReference>
<feature type="compositionally biased region" description="Basic residues" evidence="6">
    <location>
        <begin position="1"/>
        <end position="10"/>
    </location>
</feature>
<name>A0AAD1XH91_EUPCR</name>
<evidence type="ECO:0000256" key="5">
    <source>
        <dbReference type="PROSITE-ProRule" id="PRU00042"/>
    </source>
</evidence>
<dbReference type="Proteomes" id="UP001295684">
    <property type="component" value="Unassembled WGS sequence"/>
</dbReference>
<dbReference type="PANTHER" id="PTHR23235">
    <property type="entry name" value="KRUEPPEL-LIKE TRANSCRIPTION FACTOR"/>
    <property type="match status" value="1"/>
</dbReference>
<comment type="caution">
    <text evidence="8">The sequence shown here is derived from an EMBL/GenBank/DDBJ whole genome shotgun (WGS) entry which is preliminary data.</text>
</comment>
<dbReference type="AlphaFoldDB" id="A0AAD1XH91"/>
<keyword evidence="9" id="KW-1185">Reference proteome</keyword>
<feature type="domain" description="C2H2-type" evidence="7">
    <location>
        <begin position="308"/>
        <end position="336"/>
    </location>
</feature>
<dbReference type="PROSITE" id="PS00028">
    <property type="entry name" value="ZINC_FINGER_C2H2_1"/>
    <property type="match status" value="3"/>
</dbReference>
<dbReference type="SMART" id="SM00355">
    <property type="entry name" value="ZnF_C2H2"/>
    <property type="match status" value="3"/>
</dbReference>
<keyword evidence="1" id="KW-0479">Metal-binding</keyword>
<dbReference type="SUPFAM" id="SSF57667">
    <property type="entry name" value="beta-beta-alpha zinc fingers"/>
    <property type="match status" value="1"/>
</dbReference>
<keyword evidence="3 5" id="KW-0863">Zinc-finger</keyword>
<evidence type="ECO:0000313" key="9">
    <source>
        <dbReference type="Proteomes" id="UP001295684"/>
    </source>
</evidence>
<evidence type="ECO:0000313" key="8">
    <source>
        <dbReference type="EMBL" id="CAI2372684.1"/>
    </source>
</evidence>
<dbReference type="Pfam" id="PF00096">
    <property type="entry name" value="zf-C2H2"/>
    <property type="match status" value="2"/>
</dbReference>
<dbReference type="FunFam" id="3.30.160.60:FF:000110">
    <property type="entry name" value="Zinc finger protein-like"/>
    <property type="match status" value="1"/>
</dbReference>
<keyword evidence="4" id="KW-0862">Zinc</keyword>
<reference evidence="8" key="1">
    <citation type="submission" date="2023-07" db="EMBL/GenBank/DDBJ databases">
        <authorList>
            <consortium name="AG Swart"/>
            <person name="Singh M."/>
            <person name="Singh A."/>
            <person name="Seah K."/>
            <person name="Emmerich C."/>
        </authorList>
    </citation>
    <scope>NUCLEOTIDE SEQUENCE</scope>
    <source>
        <strain evidence="8">DP1</strain>
    </source>
</reference>
<feature type="region of interest" description="Disordered" evidence="6">
    <location>
        <begin position="176"/>
        <end position="212"/>
    </location>
</feature>
<feature type="domain" description="C2H2-type" evidence="7">
    <location>
        <begin position="245"/>
        <end position="274"/>
    </location>
</feature>
<gene>
    <name evidence="8" type="ORF">ECRASSUSDP1_LOCUS14015</name>
</gene>
<evidence type="ECO:0000256" key="1">
    <source>
        <dbReference type="ARBA" id="ARBA00022723"/>
    </source>
</evidence>
<evidence type="ECO:0000256" key="3">
    <source>
        <dbReference type="ARBA" id="ARBA00022771"/>
    </source>
</evidence>
<evidence type="ECO:0000259" key="7">
    <source>
        <dbReference type="PROSITE" id="PS50157"/>
    </source>
</evidence>
<evidence type="ECO:0000256" key="2">
    <source>
        <dbReference type="ARBA" id="ARBA00022737"/>
    </source>
</evidence>
<evidence type="ECO:0000256" key="4">
    <source>
        <dbReference type="ARBA" id="ARBA00022833"/>
    </source>
</evidence>
<accession>A0AAD1XH91</accession>
<feature type="compositionally biased region" description="Basic and acidic residues" evidence="6">
    <location>
        <begin position="178"/>
        <end position="201"/>
    </location>
</feature>
<keyword evidence="2" id="KW-0677">Repeat</keyword>
<organism evidence="8 9">
    <name type="scientific">Euplotes crassus</name>
    <dbReference type="NCBI Taxonomy" id="5936"/>
    <lineage>
        <taxon>Eukaryota</taxon>
        <taxon>Sar</taxon>
        <taxon>Alveolata</taxon>
        <taxon>Ciliophora</taxon>
        <taxon>Intramacronucleata</taxon>
        <taxon>Spirotrichea</taxon>
        <taxon>Hypotrichia</taxon>
        <taxon>Euplotida</taxon>
        <taxon>Euplotidae</taxon>
        <taxon>Moneuplotes</taxon>
    </lineage>
</organism>
<dbReference type="GO" id="GO:0008270">
    <property type="term" value="F:zinc ion binding"/>
    <property type="evidence" value="ECO:0007669"/>
    <property type="project" value="UniProtKB-KW"/>
</dbReference>